<dbReference type="SMART" id="SM00829">
    <property type="entry name" value="PKS_ER"/>
    <property type="match status" value="1"/>
</dbReference>
<gene>
    <name evidence="2" type="ORF">LY89DRAFT_682327</name>
</gene>
<protein>
    <submittedName>
        <fullName evidence="2">NAD(P)-binding protein</fullName>
    </submittedName>
</protein>
<dbReference type="InterPro" id="IPR013154">
    <property type="entry name" value="ADH-like_N"/>
</dbReference>
<dbReference type="PANTHER" id="PTHR45033:SF2">
    <property type="entry name" value="ZINC-TYPE ALCOHOL DEHYDROGENASE-LIKE PROTEIN C1773.06C"/>
    <property type="match status" value="1"/>
</dbReference>
<dbReference type="SUPFAM" id="SSF51735">
    <property type="entry name" value="NAD(P)-binding Rossmann-fold domains"/>
    <property type="match status" value="1"/>
</dbReference>
<dbReference type="InterPro" id="IPR011032">
    <property type="entry name" value="GroES-like_sf"/>
</dbReference>
<dbReference type="AlphaFoldDB" id="A0A194XK84"/>
<dbReference type="InterPro" id="IPR013149">
    <property type="entry name" value="ADH-like_C"/>
</dbReference>
<dbReference type="GO" id="GO:0016491">
    <property type="term" value="F:oxidoreductase activity"/>
    <property type="evidence" value="ECO:0007669"/>
    <property type="project" value="InterPro"/>
</dbReference>
<dbReference type="Gene3D" id="3.90.180.10">
    <property type="entry name" value="Medium-chain alcohol dehydrogenases, catalytic domain"/>
    <property type="match status" value="1"/>
</dbReference>
<dbReference type="Proteomes" id="UP000070700">
    <property type="component" value="Unassembled WGS sequence"/>
</dbReference>
<reference evidence="2 3" key="1">
    <citation type="submission" date="2015-10" db="EMBL/GenBank/DDBJ databases">
        <title>Full genome of DAOMC 229536 Phialocephala scopiformis, a fungal endophyte of spruce producing the potent anti-insectan compound rugulosin.</title>
        <authorList>
            <consortium name="DOE Joint Genome Institute"/>
            <person name="Walker A.K."/>
            <person name="Frasz S.L."/>
            <person name="Seifert K.A."/>
            <person name="Miller J.D."/>
            <person name="Mondo S.J."/>
            <person name="Labutti K."/>
            <person name="Lipzen A."/>
            <person name="Dockter R."/>
            <person name="Kennedy M."/>
            <person name="Grigoriev I.V."/>
            <person name="Spatafora J.W."/>
        </authorList>
    </citation>
    <scope>NUCLEOTIDE SEQUENCE [LARGE SCALE GENOMIC DNA]</scope>
    <source>
        <strain evidence="2 3">CBS 120377</strain>
    </source>
</reference>
<feature type="domain" description="Enoyl reductase (ER)" evidence="1">
    <location>
        <begin position="14"/>
        <end position="342"/>
    </location>
</feature>
<dbReference type="SUPFAM" id="SSF50129">
    <property type="entry name" value="GroES-like"/>
    <property type="match status" value="1"/>
</dbReference>
<evidence type="ECO:0000313" key="3">
    <source>
        <dbReference type="Proteomes" id="UP000070700"/>
    </source>
</evidence>
<proteinExistence type="predicted"/>
<dbReference type="Pfam" id="PF00107">
    <property type="entry name" value="ADH_zinc_N"/>
    <property type="match status" value="1"/>
</dbReference>
<accession>A0A194XK84</accession>
<dbReference type="Gene3D" id="3.40.50.720">
    <property type="entry name" value="NAD(P)-binding Rossmann-like Domain"/>
    <property type="match status" value="1"/>
</dbReference>
<dbReference type="OrthoDB" id="3509362at2759"/>
<name>A0A194XK84_MOLSC</name>
<dbReference type="RefSeq" id="XP_018074975.1">
    <property type="nucleotide sequence ID" value="XM_018214485.1"/>
</dbReference>
<dbReference type="InParanoid" id="A0A194XK84"/>
<dbReference type="InterPro" id="IPR052711">
    <property type="entry name" value="Zinc_ADH-like"/>
</dbReference>
<evidence type="ECO:0000259" key="1">
    <source>
        <dbReference type="SMART" id="SM00829"/>
    </source>
</evidence>
<dbReference type="Pfam" id="PF08240">
    <property type="entry name" value="ADH_N"/>
    <property type="match status" value="1"/>
</dbReference>
<organism evidence="2 3">
    <name type="scientific">Mollisia scopiformis</name>
    <name type="common">Conifer needle endophyte fungus</name>
    <name type="synonym">Phialocephala scopiformis</name>
    <dbReference type="NCBI Taxonomy" id="149040"/>
    <lineage>
        <taxon>Eukaryota</taxon>
        <taxon>Fungi</taxon>
        <taxon>Dikarya</taxon>
        <taxon>Ascomycota</taxon>
        <taxon>Pezizomycotina</taxon>
        <taxon>Leotiomycetes</taxon>
        <taxon>Helotiales</taxon>
        <taxon>Mollisiaceae</taxon>
        <taxon>Mollisia</taxon>
    </lineage>
</organism>
<dbReference type="PANTHER" id="PTHR45033">
    <property type="match status" value="1"/>
</dbReference>
<dbReference type="EMBL" id="KQ947409">
    <property type="protein sequence ID" value="KUJ20620.1"/>
    <property type="molecule type" value="Genomic_DNA"/>
</dbReference>
<sequence length="345" mass="36487">MSTQTVFRLTQAEGISGLHATQEPIPTPGPHELLIKIHSIALNYRDTAIATSTYPLPIRDGVVPTSDMAGSVVELGPLVTGFEVGDRVIPPVSASYLYGAFKEGVDAYGSVEDGMLREYVVLPAHIVVKLPTGAKIGFREWAAVVCTGATVWNAFYGNVALRPGDTVLLQGTGGVSITGLVFAKAAGAIIIVTSSSDEKLEKAKALGADYTINYKTHPNWAAEVLRLTNGEGVDHIIENGGLGTIEQSLECVAASGVISLIGFLSNAGQQSQPSILMPALVKAVVVRGVRGGSKHQLEEVVRYMGKHELAMPVGKVFGFNREEIVAAFEYVASGKHFGKVCISLD</sequence>
<dbReference type="GeneID" id="28824211"/>
<dbReference type="CDD" id="cd08276">
    <property type="entry name" value="MDR7"/>
    <property type="match status" value="1"/>
</dbReference>
<evidence type="ECO:0000313" key="2">
    <source>
        <dbReference type="EMBL" id="KUJ20620.1"/>
    </source>
</evidence>
<dbReference type="InterPro" id="IPR036291">
    <property type="entry name" value="NAD(P)-bd_dom_sf"/>
</dbReference>
<keyword evidence="3" id="KW-1185">Reference proteome</keyword>
<dbReference type="KEGG" id="psco:LY89DRAFT_682327"/>
<dbReference type="InterPro" id="IPR020843">
    <property type="entry name" value="ER"/>
</dbReference>